<name>A0A9X1F3I8_9SPHN</name>
<accession>A0A9X1F3I8</accession>
<evidence type="ECO:0000313" key="2">
    <source>
        <dbReference type="EMBL" id="MBV7259636.1"/>
    </source>
</evidence>
<dbReference type="AlphaFoldDB" id="A0A9X1F3I8"/>
<proteinExistence type="predicted"/>
<comment type="caution">
    <text evidence="2">The sequence shown here is derived from an EMBL/GenBank/DDBJ whole genome shotgun (WGS) entry which is preliminary data.</text>
</comment>
<dbReference type="Proteomes" id="UP001138681">
    <property type="component" value="Unassembled WGS sequence"/>
</dbReference>
<feature type="compositionally biased region" description="Pro residues" evidence="1">
    <location>
        <begin position="146"/>
        <end position="156"/>
    </location>
</feature>
<evidence type="ECO:0000313" key="3">
    <source>
        <dbReference type="Proteomes" id="UP001138681"/>
    </source>
</evidence>
<feature type="region of interest" description="Disordered" evidence="1">
    <location>
        <begin position="121"/>
        <end position="156"/>
    </location>
</feature>
<organism evidence="2 3">
    <name type="scientific">Erythrobacter crassostreae</name>
    <dbReference type="NCBI Taxonomy" id="2828328"/>
    <lineage>
        <taxon>Bacteria</taxon>
        <taxon>Pseudomonadati</taxon>
        <taxon>Pseudomonadota</taxon>
        <taxon>Alphaproteobacteria</taxon>
        <taxon>Sphingomonadales</taxon>
        <taxon>Erythrobacteraceae</taxon>
        <taxon>Erythrobacter/Porphyrobacter group</taxon>
        <taxon>Erythrobacter</taxon>
    </lineage>
</organism>
<reference evidence="2" key="1">
    <citation type="submission" date="2021-04" db="EMBL/GenBank/DDBJ databases">
        <authorList>
            <person name="Pira H."/>
            <person name="Risdian C."/>
            <person name="Wink J."/>
        </authorList>
    </citation>
    <scope>NUCLEOTIDE SEQUENCE</scope>
    <source>
        <strain evidence="2">WH158</strain>
    </source>
</reference>
<sequence>MKFNPVLEDLHAINGLGVIMRKSVLALVGLCVLISGCTGSSFDSERTVFNNPYVKPELENGPVGPACDEGVLRDDNRCWIDGKAYPVSDRYGRDANGNLVYFTRDERRLYRDRAEAIESRQDVLESLENGTPIPPDSPALPENQRMPPPPVKPSSD</sequence>
<gene>
    <name evidence="2" type="ORF">KCG46_08630</name>
</gene>
<dbReference type="RefSeq" id="WP_218404839.1">
    <property type="nucleotide sequence ID" value="NZ_JAGSPC010000001.1"/>
</dbReference>
<protein>
    <recommendedName>
        <fullName evidence="4">Lipoprotein</fullName>
    </recommendedName>
</protein>
<evidence type="ECO:0000256" key="1">
    <source>
        <dbReference type="SAM" id="MobiDB-lite"/>
    </source>
</evidence>
<evidence type="ECO:0008006" key="4">
    <source>
        <dbReference type="Google" id="ProtNLM"/>
    </source>
</evidence>
<dbReference type="EMBL" id="JAGSPC010000001">
    <property type="protein sequence ID" value="MBV7259636.1"/>
    <property type="molecule type" value="Genomic_DNA"/>
</dbReference>
<keyword evidence="3" id="KW-1185">Reference proteome</keyword>